<keyword evidence="4" id="KW-0547">Nucleotide-binding</keyword>
<dbReference type="Gene3D" id="3.40.50.300">
    <property type="entry name" value="P-loop containing nucleotide triphosphate hydrolases"/>
    <property type="match status" value="1"/>
</dbReference>
<dbReference type="InterPro" id="IPR027368">
    <property type="entry name" value="MnmE_dom2"/>
</dbReference>
<keyword evidence="8" id="KW-1185">Reference proteome</keyword>
<dbReference type="InterPro" id="IPR031168">
    <property type="entry name" value="G_TrmE"/>
</dbReference>
<dbReference type="Gene3D" id="3.30.1360.120">
    <property type="entry name" value="Probable tRNA modification gtpase trme, domain 1"/>
    <property type="match status" value="1"/>
</dbReference>
<dbReference type="InterPro" id="IPR004520">
    <property type="entry name" value="GTPase_MnmE"/>
</dbReference>
<dbReference type="PROSITE" id="PS51709">
    <property type="entry name" value="G_TRME"/>
    <property type="match status" value="1"/>
</dbReference>
<reference evidence="7 8" key="1">
    <citation type="submission" date="2024-07" db="EMBL/GenBank/DDBJ databases">
        <title>Chromosome-level genome assembly of the water stick insect Ranatra chinensis (Heteroptera: Nepidae).</title>
        <authorList>
            <person name="Liu X."/>
        </authorList>
    </citation>
    <scope>NUCLEOTIDE SEQUENCE [LARGE SCALE GENOMIC DNA]</scope>
    <source>
        <strain evidence="7">Cailab_2021Rc</strain>
        <tissue evidence="7">Muscle</tissue>
    </source>
</reference>
<dbReference type="PANTHER" id="PTHR42714">
    <property type="entry name" value="TRNA MODIFICATION GTPASE GTPBP3"/>
    <property type="match status" value="1"/>
</dbReference>
<dbReference type="GO" id="GO:0005525">
    <property type="term" value="F:GTP binding"/>
    <property type="evidence" value="ECO:0007669"/>
    <property type="project" value="UniProtKB-KW"/>
</dbReference>
<dbReference type="FunFam" id="3.30.1360.120:FF:000007">
    <property type="entry name" value="tRNA modification GTPase GTPBP3, mitochondrial"/>
    <property type="match status" value="1"/>
</dbReference>
<dbReference type="GO" id="GO:0008033">
    <property type="term" value="P:tRNA processing"/>
    <property type="evidence" value="ECO:0007669"/>
    <property type="project" value="UniProtKB-KW"/>
</dbReference>
<dbReference type="InterPro" id="IPR025867">
    <property type="entry name" value="MnmE_helical"/>
</dbReference>
<evidence type="ECO:0000256" key="4">
    <source>
        <dbReference type="ARBA" id="ARBA00022741"/>
    </source>
</evidence>
<keyword evidence="3" id="KW-0819">tRNA processing</keyword>
<sequence length="484" mass="54200">GYGKCGVAVIRVSGSRSAEAVKKIGGFNVLPEPRKTHLRRLRDPISKEILDRGIIIWFPGPKSFTGEDCCEFQIHGGSAVISAVLTSLASIEHFRPAEPGEFTKRAFYAGKFNLTEIEGIADLIHSETEFQRKQAIIQMEGALGKLYDKWRGTLLGIVAHIEAYIDFGEDQQLEDNIIVDIRERLKLLQESIKNHLCDGRKGERLRDGVRTVILGAPNVGKSSLMNLLCREEAAIVSSEPGTTRDIIKTIIDISGFPVILMDTAGLREASSDIIEKEGMSRAKNIAAEADLIILVIDAHQLSQWCNIRCVSIPDSFIHYIKEYIRTIGIEDLLIQPGTMNYNLNYCNDNMQSNSLKKYVIAINKSDLITIPEEFKVLTKSYNVTCLSCKTEEGMNNFINHMSRVLQILCGSPSRENPSYTQARHRQCLSQCLYHLEKYFDLEESQVDLAANELRSALDSIGRITGHVTTEQILDVIFKDFCIGK</sequence>
<dbReference type="InterPro" id="IPR018948">
    <property type="entry name" value="GTP-bd_TrmE_N"/>
</dbReference>
<evidence type="ECO:0000313" key="8">
    <source>
        <dbReference type="Proteomes" id="UP001558652"/>
    </source>
</evidence>
<comment type="similarity">
    <text evidence="2">Belongs to the TRAFAC class TrmE-Era-EngA-EngB-Septin-like GTPase superfamily. TrmE GTPase family.</text>
</comment>
<dbReference type="Gene3D" id="1.20.120.430">
    <property type="entry name" value="tRNA modification GTPase MnmE domain 2"/>
    <property type="match status" value="1"/>
</dbReference>
<dbReference type="InterPro" id="IPR006073">
    <property type="entry name" value="GTP-bd"/>
</dbReference>
<dbReference type="AlphaFoldDB" id="A0ABD0Z4X2"/>
<protein>
    <recommendedName>
        <fullName evidence="6">TrmE-type G domain-containing protein</fullName>
    </recommendedName>
</protein>
<evidence type="ECO:0000259" key="6">
    <source>
        <dbReference type="PROSITE" id="PS51709"/>
    </source>
</evidence>
<name>A0ABD0Z4X2_9HEMI</name>
<dbReference type="CDD" id="cd14858">
    <property type="entry name" value="TrmE_N"/>
    <property type="match status" value="1"/>
</dbReference>
<dbReference type="InterPro" id="IPR027266">
    <property type="entry name" value="TrmE/GcvT-like"/>
</dbReference>
<evidence type="ECO:0000256" key="1">
    <source>
        <dbReference type="ARBA" id="ARBA00004173"/>
    </source>
</evidence>
<dbReference type="InterPro" id="IPR027417">
    <property type="entry name" value="P-loop_NTPase"/>
</dbReference>
<dbReference type="CDD" id="cd04164">
    <property type="entry name" value="trmE"/>
    <property type="match status" value="1"/>
</dbReference>
<dbReference type="GO" id="GO:0005739">
    <property type="term" value="C:mitochondrion"/>
    <property type="evidence" value="ECO:0007669"/>
    <property type="project" value="UniProtKB-SubCell"/>
</dbReference>
<dbReference type="PANTHER" id="PTHR42714:SF2">
    <property type="entry name" value="TRNA MODIFICATION GTPASE GTPBP3, MITOCHONDRIAL"/>
    <property type="match status" value="1"/>
</dbReference>
<proteinExistence type="inferred from homology"/>
<dbReference type="EMBL" id="JBFDAA010000002">
    <property type="protein sequence ID" value="KAL1139572.1"/>
    <property type="molecule type" value="Genomic_DNA"/>
</dbReference>
<evidence type="ECO:0000256" key="5">
    <source>
        <dbReference type="ARBA" id="ARBA00023134"/>
    </source>
</evidence>
<dbReference type="NCBIfam" id="NF003661">
    <property type="entry name" value="PRK05291.1-3"/>
    <property type="match status" value="1"/>
</dbReference>
<organism evidence="7 8">
    <name type="scientific">Ranatra chinensis</name>
    <dbReference type="NCBI Taxonomy" id="642074"/>
    <lineage>
        <taxon>Eukaryota</taxon>
        <taxon>Metazoa</taxon>
        <taxon>Ecdysozoa</taxon>
        <taxon>Arthropoda</taxon>
        <taxon>Hexapoda</taxon>
        <taxon>Insecta</taxon>
        <taxon>Pterygota</taxon>
        <taxon>Neoptera</taxon>
        <taxon>Paraneoptera</taxon>
        <taxon>Hemiptera</taxon>
        <taxon>Heteroptera</taxon>
        <taxon>Panheteroptera</taxon>
        <taxon>Nepomorpha</taxon>
        <taxon>Nepidae</taxon>
        <taxon>Ranatrinae</taxon>
        <taxon>Ranatra</taxon>
    </lineage>
</organism>
<evidence type="ECO:0000256" key="3">
    <source>
        <dbReference type="ARBA" id="ARBA00022694"/>
    </source>
</evidence>
<evidence type="ECO:0000313" key="7">
    <source>
        <dbReference type="EMBL" id="KAL1139572.1"/>
    </source>
</evidence>
<dbReference type="SUPFAM" id="SSF116878">
    <property type="entry name" value="TrmE connector domain"/>
    <property type="match status" value="1"/>
</dbReference>
<keyword evidence="5" id="KW-0342">GTP-binding</keyword>
<accession>A0ABD0Z4X2</accession>
<feature type="non-terminal residue" evidence="7">
    <location>
        <position position="1"/>
    </location>
</feature>
<dbReference type="InterPro" id="IPR005225">
    <property type="entry name" value="Small_GTP-bd"/>
</dbReference>
<feature type="domain" description="TrmE-type G" evidence="6">
    <location>
        <begin position="208"/>
        <end position="406"/>
    </location>
</feature>
<dbReference type="Pfam" id="PF01926">
    <property type="entry name" value="MMR_HSR1"/>
    <property type="match status" value="1"/>
</dbReference>
<gene>
    <name evidence="7" type="ORF">AAG570_006554</name>
</gene>
<comment type="caution">
    <text evidence="7">The sequence shown here is derived from an EMBL/GenBank/DDBJ whole genome shotgun (WGS) entry which is preliminary data.</text>
</comment>
<dbReference type="HAMAP" id="MF_00379">
    <property type="entry name" value="GTPase_MnmE"/>
    <property type="match status" value="1"/>
</dbReference>
<evidence type="ECO:0000256" key="2">
    <source>
        <dbReference type="ARBA" id="ARBA00011043"/>
    </source>
</evidence>
<dbReference type="NCBIfam" id="TIGR00231">
    <property type="entry name" value="small_GTP"/>
    <property type="match status" value="1"/>
</dbReference>
<dbReference type="Pfam" id="PF12631">
    <property type="entry name" value="MnmE_helical"/>
    <property type="match status" value="1"/>
</dbReference>
<comment type="subcellular location">
    <subcellularLocation>
        <location evidence="1">Mitochondrion</location>
    </subcellularLocation>
</comment>
<dbReference type="Pfam" id="PF10396">
    <property type="entry name" value="TrmE_N"/>
    <property type="match status" value="1"/>
</dbReference>
<dbReference type="Proteomes" id="UP001558652">
    <property type="component" value="Unassembled WGS sequence"/>
</dbReference>
<dbReference type="SUPFAM" id="SSF52540">
    <property type="entry name" value="P-loop containing nucleoside triphosphate hydrolases"/>
    <property type="match status" value="1"/>
</dbReference>